<proteinExistence type="predicted"/>
<feature type="non-terminal residue" evidence="1">
    <location>
        <position position="197"/>
    </location>
</feature>
<dbReference type="AlphaFoldDB" id="A0A0F8YWX6"/>
<dbReference type="EMBL" id="LAZR01063912">
    <property type="protein sequence ID" value="KKK58569.1"/>
    <property type="molecule type" value="Genomic_DNA"/>
</dbReference>
<protein>
    <recommendedName>
        <fullName evidence="2">DUF2213 domain-containing protein</fullName>
    </recommendedName>
</protein>
<gene>
    <name evidence="1" type="ORF">LCGC14_3043120</name>
</gene>
<name>A0A0F8YWX6_9ZZZZ</name>
<dbReference type="Pfam" id="PF09979">
    <property type="entry name" value="DUF2213"/>
    <property type="match status" value="1"/>
</dbReference>
<sequence>MFAKTGASCRNTAFPHLTTETGWVQPDLTRTNRGKALPIRYDAGSLASPVKMANGYLRCDGRLTRVGVFPYRQTNGTVRRELRLPQEVFDAESLSSFGLVPLTNNHPSEMLDKYNTRKHQVGSVISPRADDEFVAASVLVTDAEAIDAIEKGKRELSCGYNCDLEFKAGVTQGVPGVADGLKYDAIQKNIRGNHVAI</sequence>
<reference evidence="1" key="1">
    <citation type="journal article" date="2015" name="Nature">
        <title>Complex archaea that bridge the gap between prokaryotes and eukaryotes.</title>
        <authorList>
            <person name="Spang A."/>
            <person name="Saw J.H."/>
            <person name="Jorgensen S.L."/>
            <person name="Zaremba-Niedzwiedzka K."/>
            <person name="Martijn J."/>
            <person name="Lind A.E."/>
            <person name="van Eijk R."/>
            <person name="Schleper C."/>
            <person name="Guy L."/>
            <person name="Ettema T.J."/>
        </authorList>
    </citation>
    <scope>NUCLEOTIDE SEQUENCE</scope>
</reference>
<evidence type="ECO:0000313" key="1">
    <source>
        <dbReference type="EMBL" id="KKK58569.1"/>
    </source>
</evidence>
<dbReference type="InterPro" id="IPR016913">
    <property type="entry name" value="UCP029215"/>
</dbReference>
<evidence type="ECO:0008006" key="2">
    <source>
        <dbReference type="Google" id="ProtNLM"/>
    </source>
</evidence>
<comment type="caution">
    <text evidence="1">The sequence shown here is derived from an EMBL/GenBank/DDBJ whole genome shotgun (WGS) entry which is preliminary data.</text>
</comment>
<accession>A0A0F8YWX6</accession>
<organism evidence="1">
    <name type="scientific">marine sediment metagenome</name>
    <dbReference type="NCBI Taxonomy" id="412755"/>
    <lineage>
        <taxon>unclassified sequences</taxon>
        <taxon>metagenomes</taxon>
        <taxon>ecological metagenomes</taxon>
    </lineage>
</organism>